<feature type="transmembrane region" description="Helical" evidence="10">
    <location>
        <begin position="70"/>
        <end position="89"/>
    </location>
</feature>
<comment type="subcellular location">
    <subcellularLocation>
        <location evidence="1">Golgi apparatus membrane</location>
        <topology evidence="1">Multi-pass membrane protein</topology>
    </subcellularLocation>
</comment>
<proteinExistence type="inferred from homology"/>
<dbReference type="EMBL" id="JAPXFL010000008">
    <property type="protein sequence ID" value="KAK9502585.1"/>
    <property type="molecule type" value="Genomic_DNA"/>
</dbReference>
<protein>
    <recommendedName>
        <fullName evidence="7">Adenosine 3'-phospho 5'-phosphosulfate transporter 2</fullName>
    </recommendedName>
    <alternativeName>
        <fullName evidence="8">PAPS transporter 2</fullName>
    </alternativeName>
    <alternativeName>
        <fullName evidence="9">Solute carrier family 35 member B3 homolog</fullName>
    </alternativeName>
</protein>
<dbReference type="GO" id="GO:0005789">
    <property type="term" value="C:endoplasmic reticulum membrane"/>
    <property type="evidence" value="ECO:0007669"/>
    <property type="project" value="TreeGrafter"/>
</dbReference>
<evidence type="ECO:0000256" key="9">
    <source>
        <dbReference type="ARBA" id="ARBA00042729"/>
    </source>
</evidence>
<dbReference type="PANTHER" id="PTHR10778:SF8">
    <property type="entry name" value="ADENOSINE 3'-PHOSPHO 5'-PHOSPHOSULFATE TRANSPORTER 2"/>
    <property type="match status" value="1"/>
</dbReference>
<evidence type="ECO:0000256" key="3">
    <source>
        <dbReference type="ARBA" id="ARBA00022448"/>
    </source>
</evidence>
<dbReference type="InterPro" id="IPR013657">
    <property type="entry name" value="SCL35B1-4/HUT1"/>
</dbReference>
<evidence type="ECO:0000256" key="8">
    <source>
        <dbReference type="ARBA" id="ARBA00041866"/>
    </source>
</evidence>
<feature type="transmembrane region" description="Helical" evidence="10">
    <location>
        <begin position="157"/>
        <end position="176"/>
    </location>
</feature>
<keyword evidence="4 10" id="KW-0812">Transmembrane</keyword>
<feature type="transmembrane region" description="Helical" evidence="10">
    <location>
        <begin position="254"/>
        <end position="276"/>
    </location>
</feature>
<name>A0AAW1CYG3_9HEMI</name>
<accession>A0AAW1CYG3</accession>
<gene>
    <name evidence="11" type="ORF">O3M35_011333</name>
</gene>
<evidence type="ECO:0000256" key="7">
    <source>
        <dbReference type="ARBA" id="ARBA00039669"/>
    </source>
</evidence>
<dbReference type="Proteomes" id="UP001461498">
    <property type="component" value="Unassembled WGS sequence"/>
</dbReference>
<feature type="transmembrane region" description="Helical" evidence="10">
    <location>
        <begin position="283"/>
        <end position="304"/>
    </location>
</feature>
<feature type="transmembrane region" description="Helical" evidence="10">
    <location>
        <begin position="101"/>
        <end position="121"/>
    </location>
</feature>
<evidence type="ECO:0000256" key="1">
    <source>
        <dbReference type="ARBA" id="ARBA00004653"/>
    </source>
</evidence>
<feature type="transmembrane region" description="Helical" evidence="10">
    <location>
        <begin position="182"/>
        <end position="202"/>
    </location>
</feature>
<reference evidence="11 12" key="1">
    <citation type="submission" date="2022-12" db="EMBL/GenBank/DDBJ databases">
        <title>Chromosome-level genome assembly of true bugs.</title>
        <authorList>
            <person name="Ma L."/>
            <person name="Li H."/>
        </authorList>
    </citation>
    <scope>NUCLEOTIDE SEQUENCE [LARGE SCALE GENOMIC DNA]</scope>
    <source>
        <strain evidence="11">Lab_2022b</strain>
    </source>
</reference>
<dbReference type="GO" id="GO:0046964">
    <property type="term" value="F:3'-phosphoadenosine 5'-phosphosulfate transmembrane transporter activity"/>
    <property type="evidence" value="ECO:0007669"/>
    <property type="project" value="TreeGrafter"/>
</dbReference>
<evidence type="ECO:0000256" key="2">
    <source>
        <dbReference type="ARBA" id="ARBA00010694"/>
    </source>
</evidence>
<dbReference type="AlphaFoldDB" id="A0AAW1CYG3"/>
<evidence type="ECO:0000256" key="4">
    <source>
        <dbReference type="ARBA" id="ARBA00022692"/>
    </source>
</evidence>
<evidence type="ECO:0000313" key="12">
    <source>
        <dbReference type="Proteomes" id="UP001461498"/>
    </source>
</evidence>
<evidence type="ECO:0000256" key="5">
    <source>
        <dbReference type="ARBA" id="ARBA00022989"/>
    </source>
</evidence>
<keyword evidence="6 10" id="KW-0472">Membrane</keyword>
<evidence type="ECO:0000256" key="6">
    <source>
        <dbReference type="ARBA" id="ARBA00023136"/>
    </source>
</evidence>
<keyword evidence="12" id="KW-1185">Reference proteome</keyword>
<sequence length="361" mass="40595">MDVRLNLNGVDNTGSYKSNDKKHNVYVLFFNISHLSSKVQFIICSLAVFVLYILYGYFQELIFTLEGFKPYGWYLTLVQFLLYTLFAYSECTLTKIGPRRIPLNVYFLLAALTLGTIGFSNASLSHLNYPTQVIFKCCKLIPVMIGSILIQKKKFKTLDFIAAFFMCTGLSYFTLADSRVSPNFSLFGVSLISCALLCDAVIGNVQEKAMKGHGAINVEVVFYSYAIGFVYLVIIMFLTGSLQAGFLFCLDKPLVYFYALIFSITGYLGVQVVLTLVQTCGAVVAVTVTTCRKAVSIIISFLLFSKPFTIQYAWAGGLVLLGIYLNLLSKNTKWDMNFTVPYSLKKLFRKEPYRKSFETTV</sequence>
<comment type="similarity">
    <text evidence="2">Belongs to the nucleotide-sugar transporter family. SLC35B subfamily.</text>
</comment>
<keyword evidence="3" id="KW-0813">Transport</keyword>
<dbReference type="Pfam" id="PF08449">
    <property type="entry name" value="UAA"/>
    <property type="match status" value="1"/>
</dbReference>
<evidence type="ECO:0000313" key="11">
    <source>
        <dbReference type="EMBL" id="KAK9502585.1"/>
    </source>
</evidence>
<dbReference type="EMBL" id="JAPXFL010000008">
    <property type="protein sequence ID" value="KAK9502586.1"/>
    <property type="molecule type" value="Genomic_DNA"/>
</dbReference>
<feature type="transmembrane region" description="Helical" evidence="10">
    <location>
        <begin position="39"/>
        <end position="58"/>
    </location>
</feature>
<feature type="transmembrane region" description="Helical" evidence="10">
    <location>
        <begin position="310"/>
        <end position="328"/>
    </location>
</feature>
<organism evidence="11 12">
    <name type="scientific">Rhynocoris fuscipes</name>
    <dbReference type="NCBI Taxonomy" id="488301"/>
    <lineage>
        <taxon>Eukaryota</taxon>
        <taxon>Metazoa</taxon>
        <taxon>Ecdysozoa</taxon>
        <taxon>Arthropoda</taxon>
        <taxon>Hexapoda</taxon>
        <taxon>Insecta</taxon>
        <taxon>Pterygota</taxon>
        <taxon>Neoptera</taxon>
        <taxon>Paraneoptera</taxon>
        <taxon>Hemiptera</taxon>
        <taxon>Heteroptera</taxon>
        <taxon>Panheteroptera</taxon>
        <taxon>Cimicomorpha</taxon>
        <taxon>Reduviidae</taxon>
        <taxon>Harpactorinae</taxon>
        <taxon>Harpactorini</taxon>
        <taxon>Rhynocoris</taxon>
    </lineage>
</organism>
<evidence type="ECO:0000256" key="10">
    <source>
        <dbReference type="SAM" id="Phobius"/>
    </source>
</evidence>
<dbReference type="PANTHER" id="PTHR10778">
    <property type="entry name" value="SOLUTE CARRIER FAMILY 35 MEMBER B"/>
    <property type="match status" value="1"/>
</dbReference>
<feature type="transmembrane region" description="Helical" evidence="10">
    <location>
        <begin position="222"/>
        <end position="248"/>
    </location>
</feature>
<comment type="caution">
    <text evidence="11">The sequence shown here is derived from an EMBL/GenBank/DDBJ whole genome shotgun (WGS) entry which is preliminary data.</text>
</comment>
<dbReference type="GO" id="GO:0000139">
    <property type="term" value="C:Golgi membrane"/>
    <property type="evidence" value="ECO:0007669"/>
    <property type="project" value="UniProtKB-SubCell"/>
</dbReference>
<keyword evidence="5 10" id="KW-1133">Transmembrane helix</keyword>
<dbReference type="EMBL" id="JAPXFL010000008">
    <property type="protein sequence ID" value="KAK9502587.1"/>
    <property type="molecule type" value="Genomic_DNA"/>
</dbReference>